<dbReference type="GO" id="GO:0009755">
    <property type="term" value="P:hormone-mediated signaling pathway"/>
    <property type="evidence" value="ECO:0007669"/>
    <property type="project" value="TreeGrafter"/>
</dbReference>
<evidence type="ECO:0000313" key="5">
    <source>
        <dbReference type="Proteomes" id="UP000034805"/>
    </source>
</evidence>
<dbReference type="GO" id="GO:0001958">
    <property type="term" value="P:endochondral ossification"/>
    <property type="evidence" value="ECO:0007669"/>
    <property type="project" value="Ensembl"/>
</dbReference>
<feature type="region of interest" description="Disordered" evidence="1">
    <location>
        <begin position="79"/>
        <end position="113"/>
    </location>
</feature>
<reference evidence="3 5" key="1">
    <citation type="submission" date="2015-08" db="EMBL/GenBank/DDBJ databases">
        <title>The genome of the Asian arowana (Scleropages formosus).</title>
        <authorList>
            <person name="Tan M.H."/>
            <person name="Gan H.M."/>
            <person name="Croft L.J."/>
            <person name="Austin C.M."/>
        </authorList>
    </citation>
    <scope>NUCLEOTIDE SEQUENCE [LARGE SCALE GENOMIC DNA]</scope>
    <source>
        <strain evidence="3">Aro1</strain>
    </source>
</reference>
<dbReference type="Proteomes" id="UP000034805">
    <property type="component" value="Unassembled WGS sequence"/>
</dbReference>
<dbReference type="PANTHER" id="PTHR35353:SF1">
    <property type="entry name" value="OSTEOCRIN"/>
    <property type="match status" value="1"/>
</dbReference>
<dbReference type="RefSeq" id="XP_018587621.1">
    <property type="nucleotide sequence ID" value="XM_018732105.1"/>
</dbReference>
<dbReference type="GeneID" id="108922156"/>
<dbReference type="Ensembl" id="ENSSFOT00015024359.2">
    <property type="protein sequence ID" value="ENSSFOP00015024098.1"/>
    <property type="gene ID" value="ENSSFOG00015015495.2"/>
</dbReference>
<accession>A0A0N8JZ96</accession>
<dbReference type="STRING" id="113540.ENSSFOP00015024098"/>
<reference evidence="4 6" key="2">
    <citation type="submission" date="2019-04" db="EMBL/GenBank/DDBJ databases">
        <authorList>
            <consortium name="Wellcome Sanger Institute Data Sharing"/>
        </authorList>
    </citation>
    <scope>NUCLEOTIDE SEQUENCE [LARGE SCALE GENOMIC DNA]</scope>
</reference>
<dbReference type="GO" id="GO:0005102">
    <property type="term" value="F:signaling receptor binding"/>
    <property type="evidence" value="ECO:0007669"/>
    <property type="project" value="TreeGrafter"/>
</dbReference>
<dbReference type="AlphaFoldDB" id="A0A0N8JZ96"/>
<dbReference type="GO" id="GO:0005615">
    <property type="term" value="C:extracellular space"/>
    <property type="evidence" value="ECO:0007669"/>
    <property type="project" value="TreeGrafter"/>
</dbReference>
<dbReference type="GO" id="GO:0051216">
    <property type="term" value="P:cartilage development"/>
    <property type="evidence" value="ECO:0007669"/>
    <property type="project" value="Ensembl"/>
</dbReference>
<keyword evidence="6" id="KW-1185">Reference proteome</keyword>
<reference evidence="4" key="3">
    <citation type="submission" date="2025-05" db="UniProtKB">
        <authorList>
            <consortium name="Ensembl"/>
        </authorList>
    </citation>
    <scope>IDENTIFICATION</scope>
</reference>
<feature type="chain" id="PRO_5010625093" evidence="2">
    <location>
        <begin position="23"/>
        <end position="141"/>
    </location>
</feature>
<evidence type="ECO:0000313" key="4">
    <source>
        <dbReference type="Ensembl" id="ENSSFOP00015024098.1"/>
    </source>
</evidence>
<dbReference type="InterPro" id="IPR021088">
    <property type="entry name" value="Osteocrin"/>
</dbReference>
<name>A0A0N8JZ96_SCLFO</name>
<evidence type="ECO:0000313" key="6">
    <source>
        <dbReference type="Proteomes" id="UP000694397"/>
    </source>
</evidence>
<organism evidence="3 5">
    <name type="scientific">Scleropages formosus</name>
    <name type="common">Asian bonytongue</name>
    <name type="synonym">Osteoglossum formosum</name>
    <dbReference type="NCBI Taxonomy" id="113540"/>
    <lineage>
        <taxon>Eukaryota</taxon>
        <taxon>Metazoa</taxon>
        <taxon>Chordata</taxon>
        <taxon>Craniata</taxon>
        <taxon>Vertebrata</taxon>
        <taxon>Euteleostomi</taxon>
        <taxon>Actinopterygii</taxon>
        <taxon>Neopterygii</taxon>
        <taxon>Teleostei</taxon>
        <taxon>Osteoglossocephala</taxon>
        <taxon>Osteoglossomorpha</taxon>
        <taxon>Osteoglossiformes</taxon>
        <taxon>Osteoglossidae</taxon>
        <taxon>Scleropages</taxon>
    </lineage>
</organism>
<dbReference type="OrthoDB" id="9900165at2759"/>
<dbReference type="Proteomes" id="UP000694397">
    <property type="component" value="Chromosome 10"/>
</dbReference>
<protein>
    <submittedName>
        <fullName evidence="4">Osteocrin</fullName>
    </submittedName>
</protein>
<feature type="signal peptide" evidence="2">
    <location>
        <begin position="1"/>
        <end position="22"/>
    </location>
</feature>
<proteinExistence type="predicted"/>
<evidence type="ECO:0000256" key="2">
    <source>
        <dbReference type="SAM" id="SignalP"/>
    </source>
</evidence>
<dbReference type="Pfam" id="PF11037">
    <property type="entry name" value="Musclin"/>
    <property type="match status" value="1"/>
</dbReference>
<dbReference type="KEGG" id="sfm:108922156"/>
<gene>
    <name evidence="4" type="primary">OSTN</name>
    <name evidence="3" type="ORF">Z043_112580</name>
</gene>
<evidence type="ECO:0000313" key="3">
    <source>
        <dbReference type="EMBL" id="KPP68721.1"/>
    </source>
</evidence>
<dbReference type="EMBL" id="JARO02004320">
    <property type="protein sequence ID" value="KPP68721.1"/>
    <property type="molecule type" value="Genomic_DNA"/>
</dbReference>
<dbReference type="PANTHER" id="PTHR35353">
    <property type="entry name" value="OSTEOCRIN"/>
    <property type="match status" value="1"/>
</dbReference>
<evidence type="ECO:0000256" key="1">
    <source>
        <dbReference type="SAM" id="MobiDB-lite"/>
    </source>
</evidence>
<keyword evidence="2" id="KW-0732">Signal</keyword>
<dbReference type="GeneTree" id="ENSGT00390000001750"/>
<sequence length="141" mass="15779">MLACRCVLLSCLFAMALFHCGADSYRLSPEAPEYLNPLVQEDSGVLSRNIEKSAGDLTHKLRLLDHLAHLENDVIETKRKRSFPGGNTPLDRLSVGTMEAKTKQRHHTEEGGRRKVVELPRRRVSVPIDRIGVGRLPSNRG</sequence>
<dbReference type="CTD" id="344901"/>